<feature type="compositionally biased region" description="Basic and acidic residues" evidence="1">
    <location>
        <begin position="803"/>
        <end position="813"/>
    </location>
</feature>
<dbReference type="Proteomes" id="UP000275267">
    <property type="component" value="Unassembled WGS sequence"/>
</dbReference>
<protein>
    <submittedName>
        <fullName evidence="3">Apoptotic chromatin condensation inducer in the nucleus-like</fullName>
    </submittedName>
</protein>
<name>A0A3L6TJ85_PANMI</name>
<dbReference type="Gene3D" id="1.10.720.30">
    <property type="entry name" value="SAP domain"/>
    <property type="match status" value="1"/>
</dbReference>
<dbReference type="STRING" id="4540.A0A3L6TJ85"/>
<evidence type="ECO:0000313" key="4">
    <source>
        <dbReference type="Proteomes" id="UP000275267"/>
    </source>
</evidence>
<feature type="region of interest" description="Disordered" evidence="1">
    <location>
        <begin position="60"/>
        <end position="97"/>
    </location>
</feature>
<evidence type="ECO:0000313" key="3">
    <source>
        <dbReference type="EMBL" id="RLN40339.1"/>
    </source>
</evidence>
<feature type="compositionally biased region" description="Low complexity" evidence="1">
    <location>
        <begin position="854"/>
        <end position="867"/>
    </location>
</feature>
<feature type="domain" description="SAP" evidence="2">
    <location>
        <begin position="129"/>
        <end position="163"/>
    </location>
</feature>
<feature type="region of interest" description="Disordered" evidence="1">
    <location>
        <begin position="726"/>
        <end position="938"/>
    </location>
</feature>
<evidence type="ECO:0000256" key="1">
    <source>
        <dbReference type="SAM" id="MobiDB-lite"/>
    </source>
</evidence>
<dbReference type="Pfam" id="PF02037">
    <property type="entry name" value="SAP"/>
    <property type="match status" value="1"/>
</dbReference>
<feature type="compositionally biased region" description="Basic and acidic residues" evidence="1">
    <location>
        <begin position="489"/>
        <end position="515"/>
    </location>
</feature>
<dbReference type="InterPro" id="IPR036361">
    <property type="entry name" value="SAP_dom_sf"/>
</dbReference>
<dbReference type="InterPro" id="IPR034257">
    <property type="entry name" value="Acinus_RRM"/>
</dbReference>
<feature type="compositionally biased region" description="Polar residues" evidence="1">
    <location>
        <begin position="445"/>
        <end position="458"/>
    </location>
</feature>
<feature type="compositionally biased region" description="Low complexity" evidence="1">
    <location>
        <begin position="893"/>
        <end position="903"/>
    </location>
</feature>
<dbReference type="AlphaFoldDB" id="A0A3L6TJ85"/>
<feature type="compositionally biased region" description="Basic and acidic residues" evidence="1">
    <location>
        <begin position="765"/>
        <end position="777"/>
    </location>
</feature>
<gene>
    <name evidence="3" type="ORF">C2845_PM01G16730</name>
</gene>
<evidence type="ECO:0000259" key="2">
    <source>
        <dbReference type="PROSITE" id="PS50800"/>
    </source>
</evidence>
<dbReference type="InterPro" id="IPR003034">
    <property type="entry name" value="SAP_dom"/>
</dbReference>
<dbReference type="GO" id="GO:0003676">
    <property type="term" value="F:nucleic acid binding"/>
    <property type="evidence" value="ECO:0007669"/>
    <property type="project" value="InterPro"/>
</dbReference>
<dbReference type="SUPFAM" id="SSF54928">
    <property type="entry name" value="RNA-binding domain, RBD"/>
    <property type="match status" value="1"/>
</dbReference>
<proteinExistence type="predicted"/>
<dbReference type="InterPro" id="IPR035979">
    <property type="entry name" value="RBD_domain_sf"/>
</dbReference>
<feature type="compositionally biased region" description="Low complexity" evidence="1">
    <location>
        <begin position="726"/>
        <end position="744"/>
    </location>
</feature>
<dbReference type="SUPFAM" id="SSF68906">
    <property type="entry name" value="SAP domain"/>
    <property type="match status" value="1"/>
</dbReference>
<dbReference type="Pfam" id="PF16294">
    <property type="entry name" value="RSB_motif"/>
    <property type="match status" value="1"/>
</dbReference>
<dbReference type="SMART" id="SM00513">
    <property type="entry name" value="SAP"/>
    <property type="match status" value="1"/>
</dbReference>
<dbReference type="EMBL" id="PQIB02000001">
    <property type="protein sequence ID" value="RLN40339.1"/>
    <property type="molecule type" value="Genomic_DNA"/>
</dbReference>
<keyword evidence="4" id="KW-1185">Reference proteome</keyword>
<comment type="caution">
    <text evidence="3">The sequence shown here is derived from an EMBL/GenBank/DDBJ whole genome shotgun (WGS) entry which is preliminary data.</text>
</comment>
<feature type="compositionally biased region" description="Pro residues" evidence="1">
    <location>
        <begin position="745"/>
        <end position="754"/>
    </location>
</feature>
<sequence length="938" mass="102012">MSLMGPALPGTVLREVVDAVAGCRFEAGAEPAAEEAVLMRMLQALLACLRAPAAATLGDQPIPRTISSPLSSRRRHRRQILRAPNPCRPRTDPHRASARQWVLGRRSPQHRRDQGVTMSSYPVLNNRPIDQWRVTDLKDELRKRRLPVKGLKEELVRRLFESIQSEEADDEAAEDVGVNADDQLPDANASEQTTVTITEVCHETVVHVSQQVEVPTPSVDVEASLNETSAAKGEEPESIAGGNLAFEEAQPHTESNNEPVLVKTSDTDTNEAVIINDAISTEVKSDLATSEVKSDATKAIKIQEQESAPSPADDSHMDTDVVTAAPVSDDGEKLAPVDDLGGQVPMYDEEHKNYDIMNEDREPIVSKPNNQVPEVSPDLGSQIKCESISSDLSTNKKNNIEDNLNANNFDLELEVKPKMVEPSSGITSLGGDFQQLDDDKELVKNQSSVEDIDSTANVDSYKKDSPEGSPEKLNLDRSSGDESMEEDVMEIKQVESNMKSDGKTELNSEDVKEVTLPDSAVEASSVDTKEVIAEEKSAALTEKRKLEAEEVVANTEPIKRQRRWTADGAKVPERQTSSQTVSDAPKDVFQPALKRSFGRSDSTASVDSPKERIVPPSQKPATTSLRIDRFVRPFTLKAVQELLGKTGSVQSFWMDHIKTHCYVTFSSVDEAVATRDAVYDLQWPPKHGNKLIAEFVDPQEVKLKVEPPPPPPAPVSPAAVARVPPVQQAQANQNAPRQAATPKEQLPPPPPLAKPPVAADPAVSARERLPPTPKKPEPPVVTLDDLFRKTQSSPRIYYLPLSEEERKPRHKPPDTVMEAAAPSPKKRRSEALADTGKSQPPVAASPATEAPDRGAATTKKTAPAGAKGPPPHGAEAAGREGSSLRWTRRRFCRSASPRSASSTTPPPWIPVSGLPRSTNCRRLTFGLPPPAASTGPLE</sequence>
<feature type="compositionally biased region" description="Basic and acidic residues" evidence="1">
    <location>
        <begin position="460"/>
        <end position="480"/>
    </location>
</feature>
<dbReference type="InterPro" id="IPR032552">
    <property type="entry name" value="RSB_motif"/>
</dbReference>
<dbReference type="OrthoDB" id="5348404at2759"/>
<feature type="region of interest" description="Disordered" evidence="1">
    <location>
        <begin position="562"/>
        <end position="621"/>
    </location>
</feature>
<accession>A0A3L6TJ85</accession>
<dbReference type="PROSITE" id="PS50800">
    <property type="entry name" value="SAP"/>
    <property type="match status" value="1"/>
</dbReference>
<dbReference type="PANTHER" id="PTHR47031">
    <property type="entry name" value="SAP DNA-BINDING DOMAIN-CONTAINING PROTEIN"/>
    <property type="match status" value="1"/>
</dbReference>
<feature type="compositionally biased region" description="Low complexity" evidence="1">
    <location>
        <begin position="755"/>
        <end position="764"/>
    </location>
</feature>
<dbReference type="CDD" id="cd12432">
    <property type="entry name" value="RRM_ACINU"/>
    <property type="match status" value="1"/>
</dbReference>
<feature type="region of interest" description="Disordered" evidence="1">
    <location>
        <begin position="445"/>
        <end position="528"/>
    </location>
</feature>
<reference evidence="4" key="1">
    <citation type="journal article" date="2019" name="Nat. Commun.">
        <title>The genome of broomcorn millet.</title>
        <authorList>
            <person name="Zou C."/>
            <person name="Miki D."/>
            <person name="Li D."/>
            <person name="Tang Q."/>
            <person name="Xiao L."/>
            <person name="Rajput S."/>
            <person name="Deng P."/>
            <person name="Jia W."/>
            <person name="Huang R."/>
            <person name="Zhang M."/>
            <person name="Sun Y."/>
            <person name="Hu J."/>
            <person name="Fu X."/>
            <person name="Schnable P.S."/>
            <person name="Li F."/>
            <person name="Zhang H."/>
            <person name="Feng B."/>
            <person name="Zhu X."/>
            <person name="Liu R."/>
            <person name="Schnable J.C."/>
            <person name="Zhu J.-K."/>
            <person name="Zhang H."/>
        </authorList>
    </citation>
    <scope>NUCLEOTIDE SEQUENCE [LARGE SCALE GENOMIC DNA]</scope>
</reference>
<dbReference type="PANTHER" id="PTHR47031:SF3">
    <property type="entry name" value="SAP DOMAIN-CONTAINING PROTEIN"/>
    <property type="match status" value="1"/>
</dbReference>
<organism evidence="3 4">
    <name type="scientific">Panicum miliaceum</name>
    <name type="common">Proso millet</name>
    <name type="synonym">Broomcorn millet</name>
    <dbReference type="NCBI Taxonomy" id="4540"/>
    <lineage>
        <taxon>Eukaryota</taxon>
        <taxon>Viridiplantae</taxon>
        <taxon>Streptophyta</taxon>
        <taxon>Embryophyta</taxon>
        <taxon>Tracheophyta</taxon>
        <taxon>Spermatophyta</taxon>
        <taxon>Magnoliopsida</taxon>
        <taxon>Liliopsida</taxon>
        <taxon>Poales</taxon>
        <taxon>Poaceae</taxon>
        <taxon>PACMAD clade</taxon>
        <taxon>Panicoideae</taxon>
        <taxon>Panicodae</taxon>
        <taxon>Paniceae</taxon>
        <taxon>Panicinae</taxon>
        <taxon>Panicum</taxon>
        <taxon>Panicum sect. Panicum</taxon>
    </lineage>
</organism>